<dbReference type="InterPro" id="IPR036457">
    <property type="entry name" value="PPM-type-like_dom_sf"/>
</dbReference>
<dbReference type="Proteomes" id="UP000562492">
    <property type="component" value="Unassembled WGS sequence"/>
</dbReference>
<feature type="domain" description="PPM-type phosphatase" evidence="2">
    <location>
        <begin position="6"/>
        <end position="248"/>
    </location>
</feature>
<dbReference type="Pfam" id="PF13672">
    <property type="entry name" value="PP2C_2"/>
    <property type="match status" value="1"/>
</dbReference>
<dbReference type="SMART" id="SM00331">
    <property type="entry name" value="PP2C_SIG"/>
    <property type="match status" value="1"/>
</dbReference>
<dbReference type="SUPFAM" id="SSF81606">
    <property type="entry name" value="PP2C-like"/>
    <property type="match status" value="1"/>
</dbReference>
<dbReference type="SMART" id="SM00332">
    <property type="entry name" value="PP2Cc"/>
    <property type="match status" value="1"/>
</dbReference>
<feature type="compositionally biased region" description="Polar residues" evidence="1">
    <location>
        <begin position="278"/>
        <end position="287"/>
    </location>
</feature>
<comment type="caution">
    <text evidence="3">The sequence shown here is derived from an EMBL/GenBank/DDBJ whole genome shotgun (WGS) entry which is preliminary data.</text>
</comment>
<name>A0ABR6RJH9_9BURK</name>
<dbReference type="EMBL" id="JACHKZ010000027">
    <property type="protein sequence ID" value="MBB6579330.1"/>
    <property type="molecule type" value="Genomic_DNA"/>
</dbReference>
<sequence>MSTSFRLSAATGLHKGDRPYQQDQVVIMAHHRVKGCVLAVVADGMGGRSGGRAAADQVMMTAKQVFERFAPETDSPEAMLGSIVREAHLLIRLVAIAAEQEPHSTIAAFVIMPNGSCMWVHAGDSRIYHFRNGQLLYQTSDHSYVQTLVDQGELTLEEARFHPQSNILLNCLGTAEDPPLIHHRIPVLKHGDVLMACSDGIWHYFAPEELSSITRLLSPREASQFLIERAQMRATGTGDNMSLAIVKIESIPSDKPDKPTKPRSASKSGKGVKPADQTPGSSSPLVS</sequence>
<protein>
    <submittedName>
        <fullName evidence="3">Serine/threonine protein phosphatase PrpC</fullName>
    </submittedName>
</protein>
<evidence type="ECO:0000256" key="1">
    <source>
        <dbReference type="SAM" id="MobiDB-lite"/>
    </source>
</evidence>
<organism evidence="3 4">
    <name type="scientific">Comamonas odontotermitis</name>
    <dbReference type="NCBI Taxonomy" id="379895"/>
    <lineage>
        <taxon>Bacteria</taxon>
        <taxon>Pseudomonadati</taxon>
        <taxon>Pseudomonadota</taxon>
        <taxon>Betaproteobacteria</taxon>
        <taxon>Burkholderiales</taxon>
        <taxon>Comamonadaceae</taxon>
        <taxon>Comamonas</taxon>
    </lineage>
</organism>
<dbReference type="RefSeq" id="WP_184710584.1">
    <property type="nucleotide sequence ID" value="NZ_JACHKZ010000027.1"/>
</dbReference>
<accession>A0ABR6RJH9</accession>
<gene>
    <name evidence="3" type="ORF">HNP33_003442</name>
</gene>
<reference evidence="3 4" key="1">
    <citation type="submission" date="2020-08" db="EMBL/GenBank/DDBJ databases">
        <title>Functional genomics of gut bacteria from endangered species of beetles.</title>
        <authorList>
            <person name="Carlos-Shanley C."/>
        </authorList>
    </citation>
    <scope>NUCLEOTIDE SEQUENCE [LARGE SCALE GENOMIC DNA]</scope>
    <source>
        <strain evidence="3 4">S00124</strain>
    </source>
</reference>
<evidence type="ECO:0000259" key="2">
    <source>
        <dbReference type="PROSITE" id="PS51746"/>
    </source>
</evidence>
<keyword evidence="4" id="KW-1185">Reference proteome</keyword>
<evidence type="ECO:0000313" key="3">
    <source>
        <dbReference type="EMBL" id="MBB6579330.1"/>
    </source>
</evidence>
<dbReference type="InterPro" id="IPR001932">
    <property type="entry name" value="PPM-type_phosphatase-like_dom"/>
</dbReference>
<feature type="region of interest" description="Disordered" evidence="1">
    <location>
        <begin position="248"/>
        <end position="287"/>
    </location>
</feature>
<dbReference type="Gene3D" id="3.60.40.10">
    <property type="entry name" value="PPM-type phosphatase domain"/>
    <property type="match status" value="1"/>
</dbReference>
<evidence type="ECO:0000313" key="4">
    <source>
        <dbReference type="Proteomes" id="UP000562492"/>
    </source>
</evidence>
<proteinExistence type="predicted"/>
<dbReference type="CDD" id="cd00143">
    <property type="entry name" value="PP2Cc"/>
    <property type="match status" value="1"/>
</dbReference>
<dbReference type="PROSITE" id="PS51746">
    <property type="entry name" value="PPM_2"/>
    <property type="match status" value="1"/>
</dbReference>